<organism evidence="5 6">
    <name type="scientific">Branchiostoma floridae</name>
    <name type="common">Florida lancelet</name>
    <name type="synonym">Amphioxus</name>
    <dbReference type="NCBI Taxonomy" id="7739"/>
    <lineage>
        <taxon>Eukaryota</taxon>
        <taxon>Metazoa</taxon>
        <taxon>Chordata</taxon>
        <taxon>Cephalochordata</taxon>
        <taxon>Leptocardii</taxon>
        <taxon>Amphioxiformes</taxon>
        <taxon>Branchiostomatidae</taxon>
        <taxon>Branchiostoma</taxon>
    </lineage>
</organism>
<keyword evidence="2" id="KW-0963">Cytoplasm</keyword>
<evidence type="ECO:0000256" key="3">
    <source>
        <dbReference type="SAM" id="SignalP"/>
    </source>
</evidence>
<feature type="signal peptide" evidence="3">
    <location>
        <begin position="1"/>
        <end position="25"/>
    </location>
</feature>
<dbReference type="InterPro" id="IPR045875">
    <property type="entry name" value="NTF2"/>
</dbReference>
<evidence type="ECO:0000313" key="5">
    <source>
        <dbReference type="Proteomes" id="UP000001554"/>
    </source>
</evidence>
<dbReference type="Gene3D" id="3.10.450.50">
    <property type="match status" value="1"/>
</dbReference>
<dbReference type="GO" id="GO:0044613">
    <property type="term" value="C:nuclear pore central transport channel"/>
    <property type="evidence" value="ECO:0000318"/>
    <property type="project" value="GO_Central"/>
</dbReference>
<reference evidence="5" key="1">
    <citation type="journal article" date="2020" name="Nat. Ecol. Evol.">
        <title>Deeply conserved synteny resolves early events in vertebrate evolution.</title>
        <authorList>
            <person name="Simakov O."/>
            <person name="Marletaz F."/>
            <person name="Yue J.X."/>
            <person name="O'Connell B."/>
            <person name="Jenkins J."/>
            <person name="Brandt A."/>
            <person name="Calef R."/>
            <person name="Tung C.H."/>
            <person name="Huang T.K."/>
            <person name="Schmutz J."/>
            <person name="Satoh N."/>
            <person name="Yu J.K."/>
            <person name="Putnam N.H."/>
            <person name="Green R.E."/>
            <person name="Rokhsar D.S."/>
        </authorList>
    </citation>
    <scope>NUCLEOTIDE SEQUENCE [LARGE SCALE GENOMIC DNA]</scope>
    <source>
        <strain evidence="5">S238N-H82</strain>
    </source>
</reference>
<dbReference type="GO" id="GO:0005737">
    <property type="term" value="C:cytoplasm"/>
    <property type="evidence" value="ECO:0007669"/>
    <property type="project" value="UniProtKB-SubCell"/>
</dbReference>
<evidence type="ECO:0000256" key="1">
    <source>
        <dbReference type="ARBA" id="ARBA00004496"/>
    </source>
</evidence>
<dbReference type="GeneID" id="118418340"/>
<dbReference type="GO" id="GO:0006606">
    <property type="term" value="P:protein import into nucleus"/>
    <property type="evidence" value="ECO:0000318"/>
    <property type="project" value="GO_Central"/>
</dbReference>
<evidence type="ECO:0000256" key="2">
    <source>
        <dbReference type="ARBA" id="ARBA00022490"/>
    </source>
</evidence>
<dbReference type="OrthoDB" id="6507044at2759"/>
<dbReference type="GO" id="GO:0061608">
    <property type="term" value="F:nuclear import signal receptor activity"/>
    <property type="evidence" value="ECO:0000318"/>
    <property type="project" value="GO_Central"/>
</dbReference>
<reference evidence="6" key="2">
    <citation type="submission" date="2025-08" db="UniProtKB">
        <authorList>
            <consortium name="RefSeq"/>
        </authorList>
    </citation>
    <scope>IDENTIFICATION</scope>
    <source>
        <strain evidence="6">S238N-H82</strain>
        <tissue evidence="6">Testes</tissue>
    </source>
</reference>
<dbReference type="KEGG" id="bfo:118418340"/>
<proteinExistence type="predicted"/>
<gene>
    <name evidence="6" type="primary">LOC118418340</name>
</gene>
<dbReference type="SUPFAM" id="SSF54427">
    <property type="entry name" value="NTF2-like"/>
    <property type="match status" value="1"/>
</dbReference>
<dbReference type="InterPro" id="IPR002075">
    <property type="entry name" value="NTF2_dom"/>
</dbReference>
<keyword evidence="3" id="KW-0732">Signal</keyword>
<accession>A0A9J7LC24</accession>
<name>A0A9J7LC24_BRAFL</name>
<dbReference type="PROSITE" id="PS50177">
    <property type="entry name" value="NTF2_DOMAIN"/>
    <property type="match status" value="1"/>
</dbReference>
<dbReference type="RefSeq" id="XP_035680109.1">
    <property type="nucleotide sequence ID" value="XM_035824216.1"/>
</dbReference>
<keyword evidence="5" id="KW-1185">Reference proteome</keyword>
<dbReference type="InterPro" id="IPR032710">
    <property type="entry name" value="NTF2-like_dom_sf"/>
</dbReference>
<dbReference type="AlphaFoldDB" id="A0A9J7LC24"/>
<dbReference type="PANTHER" id="PTHR12612">
    <property type="entry name" value="NUCLEAR TRANSPORT FACTOR 2"/>
    <property type="match status" value="1"/>
</dbReference>
<dbReference type="FunFam" id="3.10.450.50:FF:000005">
    <property type="entry name" value="Nuclear transport factor 2"/>
    <property type="match status" value="1"/>
</dbReference>
<dbReference type="Proteomes" id="UP000001554">
    <property type="component" value="Chromosome 6"/>
</dbReference>
<comment type="subcellular location">
    <subcellularLocation>
        <location evidence="1">Cytoplasm</location>
    </subcellularLocation>
</comment>
<dbReference type="OMA" id="QFVEYYY"/>
<feature type="chain" id="PRO_5039951199" evidence="3">
    <location>
        <begin position="26"/>
        <end position="164"/>
    </location>
</feature>
<dbReference type="InterPro" id="IPR018222">
    <property type="entry name" value="Nuclear_transport_factor_2_euk"/>
</dbReference>
<sequence>MHHGSNWYCCRHFWPIFGLLEKFSCLQKTSLVVADTETGTMNPQFDSIGKQFVDFYYKAFDANRSELAGLYRPHSMMTFEGVQLQSAEAIMQKLVSLPFQKVQHVVTTVDCQPTTDGGVLVMVVGQLKTDDDPPHGFSQTFVLNNDGSNWFIFSDLFRLVVHSV</sequence>
<evidence type="ECO:0000313" key="6">
    <source>
        <dbReference type="RefSeq" id="XP_035680109.1"/>
    </source>
</evidence>
<dbReference type="CDD" id="cd00780">
    <property type="entry name" value="NTF2"/>
    <property type="match status" value="1"/>
</dbReference>
<dbReference type="Pfam" id="PF02136">
    <property type="entry name" value="NTF2"/>
    <property type="match status" value="1"/>
</dbReference>
<protein>
    <submittedName>
        <fullName evidence="6">Nuclear transport factor 2-like</fullName>
    </submittedName>
</protein>
<evidence type="ECO:0000259" key="4">
    <source>
        <dbReference type="PROSITE" id="PS50177"/>
    </source>
</evidence>
<feature type="domain" description="NTF2" evidence="4">
    <location>
        <begin position="48"/>
        <end position="159"/>
    </location>
</feature>